<dbReference type="RefSeq" id="WP_305731310.1">
    <property type="nucleotide sequence ID" value="NZ_OW150024.1"/>
</dbReference>
<evidence type="ECO:0000256" key="4">
    <source>
        <dbReference type="ARBA" id="ARBA00022692"/>
    </source>
</evidence>
<dbReference type="Proteomes" id="UP001295463">
    <property type="component" value="Chromosome"/>
</dbReference>
<accession>A0ABM9D6N6</accession>
<organism evidence="9 10">
    <name type="scientific">Trichlorobacter ammonificans</name>
    <dbReference type="NCBI Taxonomy" id="2916410"/>
    <lineage>
        <taxon>Bacteria</taxon>
        <taxon>Pseudomonadati</taxon>
        <taxon>Thermodesulfobacteriota</taxon>
        <taxon>Desulfuromonadia</taxon>
        <taxon>Geobacterales</taxon>
        <taxon>Geobacteraceae</taxon>
        <taxon>Trichlorobacter</taxon>
    </lineage>
</organism>
<gene>
    <name evidence="9" type="ORF">GEAMG1_0555</name>
</gene>
<protein>
    <submittedName>
        <fullName evidence="9">Protein MgtC</fullName>
    </submittedName>
</protein>
<feature type="transmembrane region" description="Helical" evidence="7">
    <location>
        <begin position="39"/>
        <end position="57"/>
    </location>
</feature>
<dbReference type="PROSITE" id="PS51671">
    <property type="entry name" value="ACT"/>
    <property type="match status" value="1"/>
</dbReference>
<evidence type="ECO:0000256" key="7">
    <source>
        <dbReference type="SAM" id="Phobius"/>
    </source>
</evidence>
<keyword evidence="3" id="KW-1003">Cell membrane</keyword>
<dbReference type="Gene3D" id="3.30.70.260">
    <property type="match status" value="1"/>
</dbReference>
<dbReference type="PRINTS" id="PR01837">
    <property type="entry name" value="MGTCSAPBPROT"/>
</dbReference>
<comment type="subcellular location">
    <subcellularLocation>
        <location evidence="1">Cell membrane</location>
        <topology evidence="1">Multi-pass membrane protein</topology>
    </subcellularLocation>
</comment>
<dbReference type="PANTHER" id="PTHR33778">
    <property type="entry name" value="PROTEIN MGTC"/>
    <property type="match status" value="1"/>
</dbReference>
<evidence type="ECO:0000256" key="5">
    <source>
        <dbReference type="ARBA" id="ARBA00022989"/>
    </source>
</evidence>
<feature type="transmembrane region" description="Helical" evidence="7">
    <location>
        <begin position="12"/>
        <end position="27"/>
    </location>
</feature>
<dbReference type="EMBL" id="OW150024">
    <property type="protein sequence ID" value="CAH2030372.1"/>
    <property type="molecule type" value="Genomic_DNA"/>
</dbReference>
<sequence length="228" mass="23765">MPFPSLDPEMLLRLVLAGFLGSLVGLEREIHGRPAGFRTHLLVALGAALFVLVSLEFYQRFGRSGLPGPPGVDPGRVAAQVVTGIGFLGAGAIIKEGATVRGLTTAACLWVAAAIGVACGVGMFSLAAATTVLALISLLALKKVEAAISKDTYLQVTVFATDRPGLLDSITRAVQECGAGLMEAATERDLVTGTIQHEFNVKLSGRNASCRLLDVLSAVEGVRRIAVR</sequence>
<evidence type="ECO:0000313" key="10">
    <source>
        <dbReference type="Proteomes" id="UP001295463"/>
    </source>
</evidence>
<proteinExistence type="inferred from homology"/>
<keyword evidence="6 7" id="KW-0472">Membrane</keyword>
<keyword evidence="10" id="KW-1185">Reference proteome</keyword>
<evidence type="ECO:0000313" key="9">
    <source>
        <dbReference type="EMBL" id="CAH2030372.1"/>
    </source>
</evidence>
<dbReference type="Pfam" id="PF02308">
    <property type="entry name" value="MgtC"/>
    <property type="match status" value="1"/>
</dbReference>
<dbReference type="SUPFAM" id="SSF55021">
    <property type="entry name" value="ACT-like"/>
    <property type="match status" value="1"/>
</dbReference>
<evidence type="ECO:0000256" key="3">
    <source>
        <dbReference type="ARBA" id="ARBA00022475"/>
    </source>
</evidence>
<dbReference type="InterPro" id="IPR045865">
    <property type="entry name" value="ACT-like_dom_sf"/>
</dbReference>
<feature type="transmembrane region" description="Helical" evidence="7">
    <location>
        <begin position="77"/>
        <end position="94"/>
    </location>
</feature>
<feature type="transmembrane region" description="Helical" evidence="7">
    <location>
        <begin position="106"/>
        <end position="139"/>
    </location>
</feature>
<dbReference type="InterPro" id="IPR049177">
    <property type="entry name" value="MgtC_SapB_SrpB_YhiD_N"/>
</dbReference>
<evidence type="ECO:0000256" key="1">
    <source>
        <dbReference type="ARBA" id="ARBA00004651"/>
    </source>
</evidence>
<dbReference type="InterPro" id="IPR002912">
    <property type="entry name" value="ACT_dom"/>
</dbReference>
<evidence type="ECO:0000256" key="2">
    <source>
        <dbReference type="ARBA" id="ARBA00009298"/>
    </source>
</evidence>
<evidence type="ECO:0000259" key="8">
    <source>
        <dbReference type="PROSITE" id="PS51671"/>
    </source>
</evidence>
<reference evidence="9 10" key="1">
    <citation type="submission" date="2022-03" db="EMBL/GenBank/DDBJ databases">
        <authorList>
            <person name="Koch H."/>
        </authorList>
    </citation>
    <scope>NUCLEOTIDE SEQUENCE [LARGE SCALE GENOMIC DNA]</scope>
    <source>
        <strain evidence="9 10">G1</strain>
    </source>
</reference>
<feature type="domain" description="ACT" evidence="8">
    <location>
        <begin position="155"/>
        <end position="228"/>
    </location>
</feature>
<keyword evidence="5 7" id="KW-1133">Transmembrane helix</keyword>
<name>A0ABM9D6N6_9BACT</name>
<dbReference type="PANTHER" id="PTHR33778:SF1">
    <property type="entry name" value="MAGNESIUM TRANSPORTER YHID-RELATED"/>
    <property type="match status" value="1"/>
</dbReference>
<comment type="similarity">
    <text evidence="2">Belongs to the MgtC/SapB family.</text>
</comment>
<evidence type="ECO:0000256" key="6">
    <source>
        <dbReference type="ARBA" id="ARBA00023136"/>
    </source>
</evidence>
<dbReference type="InterPro" id="IPR003416">
    <property type="entry name" value="MgtC/SapB/SrpB/YhiD_fam"/>
</dbReference>
<keyword evidence="4 7" id="KW-0812">Transmembrane</keyword>